<dbReference type="NCBIfam" id="NF047847">
    <property type="entry name" value="SS_mature_LptM"/>
    <property type="match status" value="1"/>
</dbReference>
<evidence type="ECO:0000256" key="4">
    <source>
        <dbReference type="ARBA" id="ARBA00023139"/>
    </source>
</evidence>
<proteinExistence type="predicted"/>
<protein>
    <submittedName>
        <fullName evidence="8">Sugar transporter</fullName>
    </submittedName>
</protein>
<name>A0A154QHH1_9GAMM</name>
<keyword evidence="5" id="KW-0998">Cell outer membrane</keyword>
<feature type="signal peptide" evidence="7">
    <location>
        <begin position="1"/>
        <end position="18"/>
    </location>
</feature>
<keyword evidence="8" id="KW-0762">Sugar transport</keyword>
<keyword evidence="6" id="KW-0449">Lipoprotein</keyword>
<keyword evidence="2 7" id="KW-0732">Signal</keyword>
<keyword evidence="4" id="KW-0564">Palmitate</keyword>
<dbReference type="InterPro" id="IPR032831">
    <property type="entry name" value="LptM_cons"/>
</dbReference>
<dbReference type="EMBL" id="LVJS01000041">
    <property type="protein sequence ID" value="KZC23681.1"/>
    <property type="molecule type" value="Genomic_DNA"/>
</dbReference>
<evidence type="ECO:0000256" key="6">
    <source>
        <dbReference type="ARBA" id="ARBA00023288"/>
    </source>
</evidence>
<evidence type="ECO:0000256" key="5">
    <source>
        <dbReference type="ARBA" id="ARBA00023237"/>
    </source>
</evidence>
<keyword evidence="3" id="KW-0472">Membrane</keyword>
<evidence type="ECO:0000256" key="1">
    <source>
        <dbReference type="ARBA" id="ARBA00004459"/>
    </source>
</evidence>
<comment type="caution">
    <text evidence="8">The sequence shown here is derived from an EMBL/GenBank/DDBJ whole genome shotgun (WGS) entry which is preliminary data.</text>
</comment>
<dbReference type="AlphaFoldDB" id="A0A154QHH1"/>
<comment type="subcellular location">
    <subcellularLocation>
        <location evidence="1">Cell outer membrane</location>
        <topology evidence="1">Lipid-anchor</topology>
    </subcellularLocation>
</comment>
<dbReference type="RefSeq" id="WP_039954315.1">
    <property type="nucleotide sequence ID" value="NZ_LVJS01000041.1"/>
</dbReference>
<evidence type="ECO:0000313" key="8">
    <source>
        <dbReference type="EMBL" id="KZC23681.1"/>
    </source>
</evidence>
<dbReference type="Pfam" id="PF13627">
    <property type="entry name" value="LptM_cons"/>
    <property type="match status" value="1"/>
</dbReference>
<dbReference type="PROSITE" id="PS51257">
    <property type="entry name" value="PROKAR_LIPOPROTEIN"/>
    <property type="match status" value="1"/>
</dbReference>
<gene>
    <name evidence="8" type="ORF">RHOFW104T7_12365</name>
</gene>
<dbReference type="STRING" id="416169.RHOFW104T7_12365"/>
<feature type="chain" id="PRO_5007599887" evidence="7">
    <location>
        <begin position="19"/>
        <end position="59"/>
    </location>
</feature>
<evidence type="ECO:0000256" key="7">
    <source>
        <dbReference type="SAM" id="SignalP"/>
    </source>
</evidence>
<dbReference type="Proteomes" id="UP000076131">
    <property type="component" value="Unassembled WGS sequence"/>
</dbReference>
<reference evidence="8 9" key="1">
    <citation type="journal article" date="2016" name="MBio">
        <title>Lateral Gene Transfer in a Heavy Metal-Contaminated-Groundwater Microbial Community.</title>
        <authorList>
            <person name="Hemme C.L."/>
            <person name="Green S.J."/>
            <person name="Rishishwar L."/>
            <person name="Prakash O."/>
            <person name="Pettenato A."/>
            <person name="Chakraborty R."/>
            <person name="Deutschbauer A.M."/>
            <person name="Van Nostrand J.D."/>
            <person name="Wu L."/>
            <person name="He Z."/>
            <person name="Jordan I.K."/>
            <person name="Hazen T.C."/>
            <person name="Arkin A.P."/>
            <person name="Kostka J.E."/>
            <person name="Zhou J."/>
        </authorList>
    </citation>
    <scope>NUCLEOTIDE SEQUENCE [LARGE SCALE GENOMIC DNA]</scope>
    <source>
        <strain evidence="8 9">FW104-T7</strain>
    </source>
</reference>
<accession>A0A154QHH1</accession>
<organism evidence="8 9">
    <name type="scientific">Rhodanobacter thiooxydans</name>
    <dbReference type="NCBI Taxonomy" id="416169"/>
    <lineage>
        <taxon>Bacteria</taxon>
        <taxon>Pseudomonadati</taxon>
        <taxon>Pseudomonadota</taxon>
        <taxon>Gammaproteobacteria</taxon>
        <taxon>Lysobacterales</taxon>
        <taxon>Rhodanobacteraceae</taxon>
        <taxon>Rhodanobacter</taxon>
    </lineage>
</organism>
<evidence type="ECO:0000256" key="3">
    <source>
        <dbReference type="ARBA" id="ARBA00023136"/>
    </source>
</evidence>
<dbReference type="GO" id="GO:0009279">
    <property type="term" value="C:cell outer membrane"/>
    <property type="evidence" value="ECO:0007669"/>
    <property type="project" value="UniProtKB-SubCell"/>
</dbReference>
<evidence type="ECO:0000313" key="9">
    <source>
        <dbReference type="Proteomes" id="UP000076131"/>
    </source>
</evidence>
<keyword evidence="8" id="KW-0813">Transport</keyword>
<evidence type="ECO:0000256" key="2">
    <source>
        <dbReference type="ARBA" id="ARBA00022729"/>
    </source>
</evidence>
<sequence>MRRSFLLLPFCFAVATLAGCGNKGPLVLPSSQPAAASTTVKPAVPAVPASVGDPAAGQH</sequence>
<keyword evidence="9" id="KW-1185">Reference proteome</keyword>